<organism evidence="1 2">
    <name type="scientific">Alteribacillus bidgolensis</name>
    <dbReference type="NCBI Taxonomy" id="930129"/>
    <lineage>
        <taxon>Bacteria</taxon>
        <taxon>Bacillati</taxon>
        <taxon>Bacillota</taxon>
        <taxon>Bacilli</taxon>
        <taxon>Bacillales</taxon>
        <taxon>Bacillaceae</taxon>
        <taxon>Alteribacillus</taxon>
    </lineage>
</organism>
<evidence type="ECO:0000313" key="1">
    <source>
        <dbReference type="EMBL" id="SDH71327.1"/>
    </source>
</evidence>
<reference evidence="1 2" key="1">
    <citation type="submission" date="2016-10" db="EMBL/GenBank/DDBJ databases">
        <authorList>
            <person name="de Groot N.N."/>
        </authorList>
    </citation>
    <scope>NUCLEOTIDE SEQUENCE [LARGE SCALE GENOMIC DNA]</scope>
    <source>
        <strain evidence="2">P4B,CCM 7963,CECT 7998,DSM 25260,IBRC-M 10614,KCTC 13821</strain>
    </source>
</reference>
<accession>A0A1G8EN45</accession>
<name>A0A1G8EN45_9BACI</name>
<evidence type="ECO:0000313" key="2">
    <source>
        <dbReference type="Proteomes" id="UP000199017"/>
    </source>
</evidence>
<gene>
    <name evidence="1" type="ORF">SAMN05216352_102303</name>
</gene>
<dbReference type="EMBL" id="FNDU01000002">
    <property type="protein sequence ID" value="SDH71327.1"/>
    <property type="molecule type" value="Genomic_DNA"/>
</dbReference>
<dbReference type="Proteomes" id="UP000199017">
    <property type="component" value="Unassembled WGS sequence"/>
</dbReference>
<dbReference type="AlphaFoldDB" id="A0A1G8EN45"/>
<keyword evidence="2" id="KW-1185">Reference proteome</keyword>
<protein>
    <submittedName>
        <fullName evidence="1">Uncharacterized protein</fullName>
    </submittedName>
</protein>
<sequence length="34" mass="4139">MYLTVKAIFEMLQIKEDVHRLSILRTAQERLFNM</sequence>
<proteinExistence type="predicted"/>